<proteinExistence type="predicted"/>
<dbReference type="AlphaFoldDB" id="A0A9P5TV69"/>
<evidence type="ECO:0000313" key="2">
    <source>
        <dbReference type="Proteomes" id="UP000772434"/>
    </source>
</evidence>
<organism evidence="1 2">
    <name type="scientific">Rhodocollybia butyracea</name>
    <dbReference type="NCBI Taxonomy" id="206335"/>
    <lineage>
        <taxon>Eukaryota</taxon>
        <taxon>Fungi</taxon>
        <taxon>Dikarya</taxon>
        <taxon>Basidiomycota</taxon>
        <taxon>Agaricomycotina</taxon>
        <taxon>Agaricomycetes</taxon>
        <taxon>Agaricomycetidae</taxon>
        <taxon>Agaricales</taxon>
        <taxon>Marasmiineae</taxon>
        <taxon>Omphalotaceae</taxon>
        <taxon>Rhodocollybia</taxon>
    </lineage>
</organism>
<dbReference type="EMBL" id="JADNRY010000641">
    <property type="protein sequence ID" value="KAF9032341.1"/>
    <property type="molecule type" value="Genomic_DNA"/>
</dbReference>
<reference evidence="1" key="1">
    <citation type="submission" date="2020-11" db="EMBL/GenBank/DDBJ databases">
        <authorList>
            <consortium name="DOE Joint Genome Institute"/>
            <person name="Ahrendt S."/>
            <person name="Riley R."/>
            <person name="Andreopoulos W."/>
            <person name="Labutti K."/>
            <person name="Pangilinan J."/>
            <person name="Ruiz-Duenas F.J."/>
            <person name="Barrasa J.M."/>
            <person name="Sanchez-Garcia M."/>
            <person name="Camarero S."/>
            <person name="Miyauchi S."/>
            <person name="Serrano A."/>
            <person name="Linde D."/>
            <person name="Babiker R."/>
            <person name="Drula E."/>
            <person name="Ayuso-Fernandez I."/>
            <person name="Pacheco R."/>
            <person name="Padilla G."/>
            <person name="Ferreira P."/>
            <person name="Barriuso J."/>
            <person name="Kellner H."/>
            <person name="Castanera R."/>
            <person name="Alfaro M."/>
            <person name="Ramirez L."/>
            <person name="Pisabarro A.G."/>
            <person name="Kuo A."/>
            <person name="Tritt A."/>
            <person name="Lipzen A."/>
            <person name="He G."/>
            <person name="Yan M."/>
            <person name="Ng V."/>
            <person name="Cullen D."/>
            <person name="Martin F."/>
            <person name="Rosso M.-N."/>
            <person name="Henrissat B."/>
            <person name="Hibbett D."/>
            <person name="Martinez A.T."/>
            <person name="Grigoriev I.V."/>
        </authorList>
    </citation>
    <scope>NUCLEOTIDE SEQUENCE</scope>
    <source>
        <strain evidence="1">AH 40177</strain>
    </source>
</reference>
<keyword evidence="2" id="KW-1185">Reference proteome</keyword>
<evidence type="ECO:0000313" key="1">
    <source>
        <dbReference type="EMBL" id="KAF9032341.1"/>
    </source>
</evidence>
<protein>
    <submittedName>
        <fullName evidence="1">Uncharacterized protein</fullName>
    </submittedName>
</protein>
<name>A0A9P5TV69_9AGAR</name>
<accession>A0A9P5TV69</accession>
<comment type="caution">
    <text evidence="1">The sequence shown here is derived from an EMBL/GenBank/DDBJ whole genome shotgun (WGS) entry which is preliminary data.</text>
</comment>
<sequence length="59" mass="6238">MSFDVNLNSDPLPVPPLIFVSSLPANLSVLTGRIALVGSEYLGNMANPNNAAPPYNTPR</sequence>
<gene>
    <name evidence="1" type="ORF">BDP27DRAFT_1436013</name>
</gene>
<dbReference type="Proteomes" id="UP000772434">
    <property type="component" value="Unassembled WGS sequence"/>
</dbReference>